<accession>A0A4Q5LEV6</accession>
<comment type="catalytic activity">
    <reaction evidence="6">
        <text>L-valine + 2-oxoglutarate = 3-methyl-2-oxobutanoate + L-glutamate</text>
        <dbReference type="Rhea" id="RHEA:24813"/>
        <dbReference type="ChEBI" id="CHEBI:11851"/>
        <dbReference type="ChEBI" id="CHEBI:16810"/>
        <dbReference type="ChEBI" id="CHEBI:29985"/>
        <dbReference type="ChEBI" id="CHEBI:57762"/>
        <dbReference type="EC" id="2.6.1.42"/>
    </reaction>
</comment>
<dbReference type="OrthoDB" id="9805628at2"/>
<evidence type="ECO:0000256" key="7">
    <source>
        <dbReference type="ARBA" id="ARBA00048798"/>
    </source>
</evidence>
<dbReference type="InterPro" id="IPR043132">
    <property type="entry name" value="BCAT-like_C"/>
</dbReference>
<proteinExistence type="inferred from homology"/>
<dbReference type="GO" id="GO:0046394">
    <property type="term" value="P:carboxylic acid biosynthetic process"/>
    <property type="evidence" value="ECO:0007669"/>
    <property type="project" value="UniProtKB-ARBA"/>
</dbReference>
<dbReference type="Gene3D" id="3.30.470.10">
    <property type="match status" value="1"/>
</dbReference>
<dbReference type="EMBL" id="SEWE01000004">
    <property type="protein sequence ID" value="RYU83272.1"/>
    <property type="molecule type" value="Genomic_DNA"/>
</dbReference>
<dbReference type="PANTHER" id="PTHR42743">
    <property type="entry name" value="AMINO-ACID AMINOTRANSFERASE"/>
    <property type="match status" value="1"/>
</dbReference>
<dbReference type="Proteomes" id="UP000294155">
    <property type="component" value="Unassembled WGS sequence"/>
</dbReference>
<evidence type="ECO:0000256" key="2">
    <source>
        <dbReference type="ARBA" id="ARBA00004931"/>
    </source>
</evidence>
<comment type="caution">
    <text evidence="9">The sequence shown here is derived from an EMBL/GenBank/DDBJ whole genome shotgun (WGS) entry which is preliminary data.</text>
</comment>
<dbReference type="PANTHER" id="PTHR42743:SF11">
    <property type="entry name" value="AMINODEOXYCHORISMATE LYASE"/>
    <property type="match status" value="1"/>
</dbReference>
<comment type="similarity">
    <text evidence="4">Belongs to the class-IV pyridoxal-phosphate-dependent aminotransferase family.</text>
</comment>
<comment type="pathway">
    <text evidence="1">Amino-acid biosynthesis; L-isoleucine biosynthesis; L-isoleucine from 2-oxobutanoate: step 4/4.</text>
</comment>
<dbReference type="InterPro" id="IPR050571">
    <property type="entry name" value="Class-IV_PLP-Dep_Aminotrnsfr"/>
</dbReference>
<dbReference type="EC" id="2.6.1.42" evidence="5"/>
<comment type="catalytic activity">
    <reaction evidence="8">
        <text>L-leucine + 2-oxoglutarate = 4-methyl-2-oxopentanoate + L-glutamate</text>
        <dbReference type="Rhea" id="RHEA:18321"/>
        <dbReference type="ChEBI" id="CHEBI:16810"/>
        <dbReference type="ChEBI" id="CHEBI:17865"/>
        <dbReference type="ChEBI" id="CHEBI:29985"/>
        <dbReference type="ChEBI" id="CHEBI:57427"/>
        <dbReference type="EC" id="2.6.1.42"/>
    </reaction>
</comment>
<name>A0A4Q5LEV6_9BACT</name>
<protein>
    <recommendedName>
        <fullName evidence="5">branched-chain-amino-acid transaminase</fullName>
        <ecNumber evidence="5">2.6.1.42</ecNumber>
    </recommendedName>
</protein>
<dbReference type="Pfam" id="PF01063">
    <property type="entry name" value="Aminotran_4"/>
    <property type="match status" value="1"/>
</dbReference>
<evidence type="ECO:0000256" key="5">
    <source>
        <dbReference type="ARBA" id="ARBA00013053"/>
    </source>
</evidence>
<gene>
    <name evidence="9" type="ORF">EWM57_03005</name>
</gene>
<evidence type="ECO:0000256" key="1">
    <source>
        <dbReference type="ARBA" id="ARBA00004824"/>
    </source>
</evidence>
<dbReference type="InterPro" id="IPR001544">
    <property type="entry name" value="Aminotrans_IV"/>
</dbReference>
<evidence type="ECO:0000256" key="6">
    <source>
        <dbReference type="ARBA" id="ARBA00048212"/>
    </source>
</evidence>
<evidence type="ECO:0000256" key="3">
    <source>
        <dbReference type="ARBA" id="ARBA00005072"/>
    </source>
</evidence>
<dbReference type="GO" id="GO:0004084">
    <property type="term" value="F:branched-chain-amino-acid transaminase activity"/>
    <property type="evidence" value="ECO:0007669"/>
    <property type="project" value="UniProtKB-EC"/>
</dbReference>
<organism evidence="9 10">
    <name type="scientific">Hymenobacter persicinus</name>
    <dbReference type="NCBI Taxonomy" id="2025506"/>
    <lineage>
        <taxon>Bacteria</taxon>
        <taxon>Pseudomonadati</taxon>
        <taxon>Bacteroidota</taxon>
        <taxon>Cytophagia</taxon>
        <taxon>Cytophagales</taxon>
        <taxon>Hymenobacteraceae</taxon>
        <taxon>Hymenobacter</taxon>
    </lineage>
</organism>
<dbReference type="AlphaFoldDB" id="A0A4Q5LEV6"/>
<comment type="catalytic activity">
    <reaction evidence="7">
        <text>L-isoleucine + 2-oxoglutarate = (S)-3-methyl-2-oxopentanoate + L-glutamate</text>
        <dbReference type="Rhea" id="RHEA:24801"/>
        <dbReference type="ChEBI" id="CHEBI:16810"/>
        <dbReference type="ChEBI" id="CHEBI:29985"/>
        <dbReference type="ChEBI" id="CHEBI:35146"/>
        <dbReference type="ChEBI" id="CHEBI:58045"/>
        <dbReference type="EC" id="2.6.1.42"/>
    </reaction>
</comment>
<keyword evidence="10" id="KW-1185">Reference proteome</keyword>
<dbReference type="Gene3D" id="3.20.10.10">
    <property type="entry name" value="D-amino Acid Aminotransferase, subunit A, domain 2"/>
    <property type="match status" value="1"/>
</dbReference>
<reference evidence="9 10" key="1">
    <citation type="submission" date="2019-02" db="EMBL/GenBank/DDBJ databases">
        <title>Bacterial novel species isolated from soil.</title>
        <authorList>
            <person name="Jung H.-Y."/>
        </authorList>
    </citation>
    <scope>NUCLEOTIDE SEQUENCE [LARGE SCALE GENOMIC DNA]</scope>
    <source>
        <strain evidence="9 10">1-3-3-3</strain>
    </source>
</reference>
<comment type="pathway">
    <text evidence="3">Amino-acid biosynthesis; L-leucine biosynthesis; L-leucine from 3-methyl-2-oxobutanoate: step 4/4.</text>
</comment>
<evidence type="ECO:0000313" key="10">
    <source>
        <dbReference type="Proteomes" id="UP000294155"/>
    </source>
</evidence>
<evidence type="ECO:0000313" key="9">
    <source>
        <dbReference type="EMBL" id="RYU83272.1"/>
    </source>
</evidence>
<sequence>MLLLNDQLLPTATLPLPNRGLAFGDGFFETMICSAGRLRYAPDHFNRMQLAAAALHLELPAPLATAEALTASMLRLTQASALPAARLRLQIWRSGAGRYTPPTAAAEWLATAEPFLPDPAEVGTAEFAQENYALFSPLSFCKGPQAWLYVRAAHERQQRGLDEILLCDAAGHVAEAGAAALFWTRQGELFTPALRSGCVAGVRRAHLLRVARAHGVPCHEGLFKPAALLAADAVFTANVAALKLVKQIGAHQLPTAPPALWARLQEWDAQAAAD</sequence>
<dbReference type="SUPFAM" id="SSF56752">
    <property type="entry name" value="D-aminoacid aminotransferase-like PLP-dependent enzymes"/>
    <property type="match status" value="1"/>
</dbReference>
<evidence type="ECO:0000256" key="4">
    <source>
        <dbReference type="ARBA" id="ARBA00009320"/>
    </source>
</evidence>
<dbReference type="RefSeq" id="WP_129919652.1">
    <property type="nucleotide sequence ID" value="NZ_SEWE01000004.1"/>
</dbReference>
<evidence type="ECO:0000256" key="8">
    <source>
        <dbReference type="ARBA" id="ARBA00049229"/>
    </source>
</evidence>
<dbReference type="InterPro" id="IPR043131">
    <property type="entry name" value="BCAT-like_N"/>
</dbReference>
<comment type="pathway">
    <text evidence="2">Amino-acid biosynthesis; L-valine biosynthesis; L-valine from pyruvate: step 4/4.</text>
</comment>
<dbReference type="InterPro" id="IPR036038">
    <property type="entry name" value="Aminotransferase-like"/>
</dbReference>